<keyword evidence="1" id="KW-0812">Transmembrane</keyword>
<name>B7FJ96_MEDTR</name>
<dbReference type="EMBL" id="BT052163">
    <property type="protein sequence ID" value="ACJ84825.1"/>
    <property type="molecule type" value="mRNA"/>
</dbReference>
<dbReference type="AlphaFoldDB" id="B7FJ96"/>
<feature type="transmembrane region" description="Helical" evidence="1">
    <location>
        <begin position="20"/>
        <end position="38"/>
    </location>
</feature>
<evidence type="ECO:0000313" key="2">
    <source>
        <dbReference type="EMBL" id="ACJ84825.1"/>
    </source>
</evidence>
<reference evidence="2" key="1">
    <citation type="submission" date="2008-12" db="EMBL/GenBank/DDBJ databases">
        <title>Medicago truncatula full length cdna cloning project.</title>
        <authorList>
            <person name="Moskal W."/>
            <person name="Chan A."/>
            <person name="Cheung F."/>
            <person name="Xiao Y."/>
            <person name="Town C.D."/>
        </authorList>
    </citation>
    <scope>NUCLEOTIDE SEQUENCE</scope>
</reference>
<organism evidence="2">
    <name type="scientific">Medicago truncatula</name>
    <name type="common">Barrel medic</name>
    <name type="synonym">Medicago tribuloides</name>
    <dbReference type="NCBI Taxonomy" id="3880"/>
    <lineage>
        <taxon>Eukaryota</taxon>
        <taxon>Viridiplantae</taxon>
        <taxon>Streptophyta</taxon>
        <taxon>Embryophyta</taxon>
        <taxon>Tracheophyta</taxon>
        <taxon>Spermatophyta</taxon>
        <taxon>Magnoliopsida</taxon>
        <taxon>eudicotyledons</taxon>
        <taxon>Gunneridae</taxon>
        <taxon>Pentapetalae</taxon>
        <taxon>rosids</taxon>
        <taxon>fabids</taxon>
        <taxon>Fabales</taxon>
        <taxon>Fabaceae</taxon>
        <taxon>Papilionoideae</taxon>
        <taxon>50 kb inversion clade</taxon>
        <taxon>NPAAA clade</taxon>
        <taxon>Hologalegina</taxon>
        <taxon>IRL clade</taxon>
        <taxon>Trifolieae</taxon>
        <taxon>Medicago</taxon>
    </lineage>
</organism>
<sequence length="45" mass="5400">MLEGVWYIVTYLRVLFRLMWIGLVWFASLLCSIHCAFIETEFKTV</sequence>
<accession>B7FJ96</accession>
<keyword evidence="1" id="KW-0472">Membrane</keyword>
<keyword evidence="1" id="KW-1133">Transmembrane helix</keyword>
<evidence type="ECO:0008006" key="3">
    <source>
        <dbReference type="Google" id="ProtNLM"/>
    </source>
</evidence>
<evidence type="ECO:0000256" key="1">
    <source>
        <dbReference type="SAM" id="Phobius"/>
    </source>
</evidence>
<proteinExistence type="evidence at transcript level"/>
<protein>
    <recommendedName>
        <fullName evidence="3">Transmembrane protein</fullName>
    </recommendedName>
</protein>